<feature type="transmembrane region" description="Helical" evidence="7">
    <location>
        <begin position="167"/>
        <end position="189"/>
    </location>
</feature>
<keyword evidence="5 7" id="KW-0472">Membrane</keyword>
<evidence type="ECO:0000256" key="7">
    <source>
        <dbReference type="SAM" id="Phobius"/>
    </source>
</evidence>
<feature type="domain" description="EF-hand" evidence="8">
    <location>
        <begin position="444"/>
        <end position="478"/>
    </location>
</feature>
<evidence type="ECO:0000256" key="2">
    <source>
        <dbReference type="ARBA" id="ARBA00022692"/>
    </source>
</evidence>
<dbReference type="InterPro" id="IPR027359">
    <property type="entry name" value="Volt_channel_dom_sf"/>
</dbReference>
<dbReference type="Proteomes" id="UP001642464">
    <property type="component" value="Unassembled WGS sequence"/>
</dbReference>
<dbReference type="InterPro" id="IPR002048">
    <property type="entry name" value="EF_hand_dom"/>
</dbReference>
<dbReference type="InterPro" id="IPR011992">
    <property type="entry name" value="EF-hand-dom_pair"/>
</dbReference>
<evidence type="ECO:0000313" key="9">
    <source>
        <dbReference type="EMBL" id="CAK9015126.1"/>
    </source>
</evidence>
<evidence type="ECO:0000256" key="3">
    <source>
        <dbReference type="ARBA" id="ARBA00022837"/>
    </source>
</evidence>
<dbReference type="InterPro" id="IPR018247">
    <property type="entry name" value="EF_Hand_1_Ca_BS"/>
</dbReference>
<keyword evidence="9" id="KW-0406">Ion transport</keyword>
<gene>
    <name evidence="9" type="ORF">SCF082_LOCUS12622</name>
</gene>
<comment type="caution">
    <text evidence="9">The sequence shown here is derived from an EMBL/GenBank/DDBJ whole genome shotgun (WGS) entry which is preliminary data.</text>
</comment>
<keyword evidence="9" id="KW-0407">Ion channel</keyword>
<dbReference type="CDD" id="cd00051">
    <property type="entry name" value="EFh"/>
    <property type="match status" value="1"/>
</dbReference>
<dbReference type="Gene3D" id="1.20.120.350">
    <property type="entry name" value="Voltage-gated potassium channels. Chain C"/>
    <property type="match status" value="1"/>
</dbReference>
<feature type="transmembrane region" description="Helical" evidence="7">
    <location>
        <begin position="351"/>
        <end position="377"/>
    </location>
</feature>
<feature type="transmembrane region" description="Helical" evidence="7">
    <location>
        <begin position="125"/>
        <end position="144"/>
    </location>
</feature>
<feature type="transmembrane region" description="Helical" evidence="7">
    <location>
        <begin position="264"/>
        <end position="286"/>
    </location>
</feature>
<feature type="compositionally biased region" description="Basic and acidic residues" evidence="6">
    <location>
        <begin position="54"/>
        <end position="72"/>
    </location>
</feature>
<evidence type="ECO:0000313" key="10">
    <source>
        <dbReference type="Proteomes" id="UP001642464"/>
    </source>
</evidence>
<reference evidence="9 10" key="1">
    <citation type="submission" date="2024-02" db="EMBL/GenBank/DDBJ databases">
        <authorList>
            <person name="Chen Y."/>
            <person name="Shah S."/>
            <person name="Dougan E. K."/>
            <person name="Thang M."/>
            <person name="Chan C."/>
        </authorList>
    </citation>
    <scope>NUCLEOTIDE SEQUENCE [LARGE SCALE GENOMIC DNA]</scope>
</reference>
<dbReference type="SMART" id="SM00054">
    <property type="entry name" value="EFh"/>
    <property type="match status" value="2"/>
</dbReference>
<dbReference type="PROSITE" id="PS50222">
    <property type="entry name" value="EF_HAND_2"/>
    <property type="match status" value="2"/>
</dbReference>
<keyword evidence="9" id="KW-0813">Transport</keyword>
<dbReference type="InterPro" id="IPR005821">
    <property type="entry name" value="Ion_trans_dom"/>
</dbReference>
<evidence type="ECO:0000256" key="6">
    <source>
        <dbReference type="SAM" id="MobiDB-lite"/>
    </source>
</evidence>
<evidence type="ECO:0000256" key="4">
    <source>
        <dbReference type="ARBA" id="ARBA00022989"/>
    </source>
</evidence>
<dbReference type="Gene3D" id="1.10.238.10">
    <property type="entry name" value="EF-hand"/>
    <property type="match status" value="1"/>
</dbReference>
<sequence length="525" mass="59375">MMPPTSFSSKEDEEWSEQQRWIVQVLDKKFREQEGIIQRMLDKALSQDSEVEEDEHHQSLFEAARESHEGENVARLGSMVTEGSPSEPKLESSWKGPISLGKDILSERSVPDPPLERFVQGPLDAWIAFVVCINLGFMIASTQLQSEVSSFYLQLTSVDPGSGSPEVFQVVEIIFFCIYVLDVLVRVYVLRSRWYYDPREGVMLMNMFDAALVVISAFELFVFPALSTGSEEAQARSLRVIKLIRIVRTLRVVKTVAAFRQLRILVGTCFASIGALGWSMVLLLLLKLGFALAISQALQGYIQDLEASYDSRILIYDYYGSFLRALYTMFEITHSGSWPARVRPVIEKVNAWYALPFLGYITLVVFAVIRIVTALFLKETLESSANDADIAMESQSHEAAKLNQKLEALFRAMDEDEGGALSREELVSAMSLPSVQRYMQILEVRTADYEDLFDILDDGDGRITITEFVQGLKKIKGNARAIDMVKLQHTTTKLAKECQEICRVLAAGQYRRDRERRFSLTTAKV</sequence>
<name>A0ABP0JLI1_9DINO</name>
<keyword evidence="3" id="KW-0106">Calcium</keyword>
<protein>
    <submittedName>
        <fullName evidence="9">Sodium channel protein type 11 subunit alpha (NaN) (Sensory neuron sodium channel 2) (Sodium channel protein type XI subunit alpha) (Voltage-gated sodium channel subunit alpha Nav1.9)</fullName>
    </submittedName>
</protein>
<evidence type="ECO:0000256" key="1">
    <source>
        <dbReference type="ARBA" id="ARBA00004141"/>
    </source>
</evidence>
<dbReference type="PROSITE" id="PS00018">
    <property type="entry name" value="EF_HAND_1"/>
    <property type="match status" value="1"/>
</dbReference>
<comment type="subcellular location">
    <subcellularLocation>
        <location evidence="1">Membrane</location>
        <topology evidence="1">Multi-pass membrane protein</topology>
    </subcellularLocation>
</comment>
<dbReference type="SUPFAM" id="SSF47473">
    <property type="entry name" value="EF-hand"/>
    <property type="match status" value="1"/>
</dbReference>
<evidence type="ECO:0000256" key="5">
    <source>
        <dbReference type="ARBA" id="ARBA00023136"/>
    </source>
</evidence>
<keyword evidence="10" id="KW-1185">Reference proteome</keyword>
<dbReference type="SUPFAM" id="SSF81324">
    <property type="entry name" value="Voltage-gated potassium channels"/>
    <property type="match status" value="1"/>
</dbReference>
<proteinExistence type="predicted"/>
<dbReference type="PANTHER" id="PTHR10037:SF62">
    <property type="entry name" value="SODIUM CHANNEL PROTEIN 60E"/>
    <property type="match status" value="1"/>
</dbReference>
<dbReference type="PANTHER" id="PTHR10037">
    <property type="entry name" value="VOLTAGE-GATED CATION CHANNEL CALCIUM AND SODIUM"/>
    <property type="match status" value="1"/>
</dbReference>
<dbReference type="InterPro" id="IPR043203">
    <property type="entry name" value="VGCC_Ca_Na"/>
</dbReference>
<accession>A0ABP0JLI1</accession>
<dbReference type="Gene3D" id="1.10.287.70">
    <property type="match status" value="1"/>
</dbReference>
<keyword evidence="2 7" id="KW-0812">Transmembrane</keyword>
<feature type="domain" description="EF-hand" evidence="8">
    <location>
        <begin position="401"/>
        <end position="436"/>
    </location>
</feature>
<keyword evidence="4 7" id="KW-1133">Transmembrane helix</keyword>
<organism evidence="9 10">
    <name type="scientific">Durusdinium trenchii</name>
    <dbReference type="NCBI Taxonomy" id="1381693"/>
    <lineage>
        <taxon>Eukaryota</taxon>
        <taxon>Sar</taxon>
        <taxon>Alveolata</taxon>
        <taxon>Dinophyceae</taxon>
        <taxon>Suessiales</taxon>
        <taxon>Symbiodiniaceae</taxon>
        <taxon>Durusdinium</taxon>
    </lineage>
</organism>
<dbReference type="Pfam" id="PF00520">
    <property type="entry name" value="Ion_trans"/>
    <property type="match status" value="1"/>
</dbReference>
<feature type="region of interest" description="Disordered" evidence="6">
    <location>
        <begin position="46"/>
        <end position="72"/>
    </location>
</feature>
<dbReference type="EMBL" id="CAXAMM010007713">
    <property type="protein sequence ID" value="CAK9015126.1"/>
    <property type="molecule type" value="Genomic_DNA"/>
</dbReference>
<feature type="transmembrane region" description="Helical" evidence="7">
    <location>
        <begin position="201"/>
        <end position="223"/>
    </location>
</feature>
<evidence type="ECO:0000259" key="8">
    <source>
        <dbReference type="PROSITE" id="PS50222"/>
    </source>
</evidence>
<dbReference type="GO" id="GO:0034220">
    <property type="term" value="P:monoatomic ion transmembrane transport"/>
    <property type="evidence" value="ECO:0007669"/>
    <property type="project" value="UniProtKB-KW"/>
</dbReference>